<dbReference type="InterPro" id="IPR002227">
    <property type="entry name" value="Tyrosinase_Cu-bd"/>
</dbReference>
<evidence type="ECO:0000256" key="1">
    <source>
        <dbReference type="ARBA" id="ARBA00022723"/>
    </source>
</evidence>
<accession>A0A9P5BYG0</accession>
<keyword evidence="3" id="KW-0732">Signal</keyword>
<dbReference type="PROSITE" id="PS00498">
    <property type="entry name" value="TYROSINASE_2"/>
    <property type="match status" value="1"/>
</dbReference>
<evidence type="ECO:0000259" key="4">
    <source>
        <dbReference type="PROSITE" id="PS00498"/>
    </source>
</evidence>
<sequence length="364" mass="40999">MKLRILLLISSLLFVDATELASTFRKCNKQSIRVHKEWSALTSDERTEFTNSVKCLMNLPPRTPKSVAPGVTSRYDDFTATHINNTLLIHANGVFLGWHRHFLHLFQKALTNECGFKGAVPYWNWPWWADDLAHSPLFDGTRDSIGGDGYWNASMPPIRNGNYTFPRAHGGGCIASGPFANITTGFRTFKNEEILLGTLPGDALNYAPHCVTRDLNSNLTRSNHQQHIVDNLLSATSIRDFQSVLDGNVRNTSFLSPHSAGHWSVGLSMLDQFASPSDPAFYLHHSMIDNMWAQWQLRSPENRTFALDGTVTTLNNPPSQNATLDFVTSFGYLDQPKELQEIMDTRSEDYCYGYEYDQSAQKPC</sequence>
<dbReference type="SUPFAM" id="SSF48056">
    <property type="entry name" value="Di-copper centre-containing domain"/>
    <property type="match status" value="1"/>
</dbReference>
<name>A0A9P5BYG0_9PLEO</name>
<gene>
    <name evidence="5" type="ORF">E8E12_006988</name>
</gene>
<keyword evidence="1" id="KW-0479">Metal-binding</keyword>
<dbReference type="InterPro" id="IPR008922">
    <property type="entry name" value="Di-copper_centre_dom_sf"/>
</dbReference>
<dbReference type="Gene3D" id="1.10.1280.10">
    <property type="entry name" value="Di-copper center containing domain from catechol oxidase"/>
    <property type="match status" value="1"/>
</dbReference>
<proteinExistence type="predicted"/>
<dbReference type="GO" id="GO:0046872">
    <property type="term" value="F:metal ion binding"/>
    <property type="evidence" value="ECO:0007669"/>
    <property type="project" value="UniProtKB-KW"/>
</dbReference>
<dbReference type="PANTHER" id="PTHR11474">
    <property type="entry name" value="TYROSINASE FAMILY MEMBER"/>
    <property type="match status" value="1"/>
</dbReference>
<feature type="domain" description="Tyrosinase copper-binding" evidence="4">
    <location>
        <begin position="278"/>
        <end position="289"/>
    </location>
</feature>
<evidence type="ECO:0000313" key="6">
    <source>
        <dbReference type="Proteomes" id="UP000758155"/>
    </source>
</evidence>
<dbReference type="InterPro" id="IPR050316">
    <property type="entry name" value="Tyrosinase/Hemocyanin"/>
</dbReference>
<feature type="chain" id="PRO_5040437854" description="Tyrosinase copper-binding domain-containing protein" evidence="3">
    <location>
        <begin position="18"/>
        <end position="364"/>
    </location>
</feature>
<dbReference type="AlphaFoldDB" id="A0A9P5BYG0"/>
<evidence type="ECO:0000256" key="2">
    <source>
        <dbReference type="ARBA" id="ARBA00023002"/>
    </source>
</evidence>
<protein>
    <recommendedName>
        <fullName evidence="4">Tyrosinase copper-binding domain-containing protein</fullName>
    </recommendedName>
</protein>
<dbReference type="PANTHER" id="PTHR11474:SF125">
    <property type="entry name" value="N-ACETYL-6-HYDROXYTRYPTOPHAN OXIDASE IVOB-RELATED"/>
    <property type="match status" value="1"/>
</dbReference>
<keyword evidence="2" id="KW-0560">Oxidoreductase</keyword>
<evidence type="ECO:0000256" key="3">
    <source>
        <dbReference type="SAM" id="SignalP"/>
    </source>
</evidence>
<dbReference type="GO" id="GO:0016491">
    <property type="term" value="F:oxidoreductase activity"/>
    <property type="evidence" value="ECO:0007669"/>
    <property type="project" value="UniProtKB-KW"/>
</dbReference>
<dbReference type="OrthoDB" id="6132182at2759"/>
<dbReference type="Pfam" id="PF00264">
    <property type="entry name" value="Tyrosinase"/>
    <property type="match status" value="1"/>
</dbReference>
<dbReference type="PRINTS" id="PR00092">
    <property type="entry name" value="TYROSINASE"/>
</dbReference>
<feature type="signal peptide" evidence="3">
    <location>
        <begin position="1"/>
        <end position="17"/>
    </location>
</feature>
<organism evidence="5 6">
    <name type="scientific">Didymella heteroderae</name>
    <dbReference type="NCBI Taxonomy" id="1769908"/>
    <lineage>
        <taxon>Eukaryota</taxon>
        <taxon>Fungi</taxon>
        <taxon>Dikarya</taxon>
        <taxon>Ascomycota</taxon>
        <taxon>Pezizomycotina</taxon>
        <taxon>Dothideomycetes</taxon>
        <taxon>Pleosporomycetidae</taxon>
        <taxon>Pleosporales</taxon>
        <taxon>Pleosporineae</taxon>
        <taxon>Didymellaceae</taxon>
        <taxon>Didymella</taxon>
    </lineage>
</organism>
<comment type="caution">
    <text evidence="5">The sequence shown here is derived from an EMBL/GenBank/DDBJ whole genome shotgun (WGS) entry which is preliminary data.</text>
</comment>
<evidence type="ECO:0000313" key="5">
    <source>
        <dbReference type="EMBL" id="KAF3035039.1"/>
    </source>
</evidence>
<dbReference type="Proteomes" id="UP000758155">
    <property type="component" value="Unassembled WGS sequence"/>
</dbReference>
<keyword evidence="6" id="KW-1185">Reference proteome</keyword>
<dbReference type="EMBL" id="SWKV01000062">
    <property type="protein sequence ID" value="KAF3035039.1"/>
    <property type="molecule type" value="Genomic_DNA"/>
</dbReference>
<reference evidence="5" key="1">
    <citation type="submission" date="2019-04" db="EMBL/GenBank/DDBJ databases">
        <title>Sequencing of skin fungus with MAO and IRED activity.</title>
        <authorList>
            <person name="Marsaioli A.J."/>
            <person name="Bonatto J.M.C."/>
            <person name="Reis Junior O."/>
        </authorList>
    </citation>
    <scope>NUCLEOTIDE SEQUENCE</scope>
    <source>
        <strain evidence="5">28M1</strain>
    </source>
</reference>